<feature type="region of interest" description="Disordered" evidence="6">
    <location>
        <begin position="418"/>
        <end position="480"/>
    </location>
</feature>
<evidence type="ECO:0000256" key="1">
    <source>
        <dbReference type="ARBA" id="ARBA00022723"/>
    </source>
</evidence>
<dbReference type="GO" id="GO:0008270">
    <property type="term" value="F:zinc ion binding"/>
    <property type="evidence" value="ECO:0007669"/>
    <property type="project" value="UniProtKB-KW"/>
</dbReference>
<feature type="compositionally biased region" description="Low complexity" evidence="6">
    <location>
        <begin position="571"/>
        <end position="590"/>
    </location>
</feature>
<evidence type="ECO:0000256" key="6">
    <source>
        <dbReference type="SAM" id="MobiDB-lite"/>
    </source>
</evidence>
<keyword evidence="2" id="KW-0677">Repeat</keyword>
<feature type="region of interest" description="Disordered" evidence="6">
    <location>
        <begin position="561"/>
        <end position="701"/>
    </location>
</feature>
<feature type="domain" description="C2H2-type" evidence="7">
    <location>
        <begin position="80"/>
        <end position="110"/>
    </location>
</feature>
<feature type="region of interest" description="Disordered" evidence="6">
    <location>
        <begin position="17"/>
        <end position="78"/>
    </location>
</feature>
<feature type="region of interest" description="Disordered" evidence="6">
    <location>
        <begin position="320"/>
        <end position="365"/>
    </location>
</feature>
<protein>
    <recommendedName>
        <fullName evidence="7">C2H2-type domain-containing protein</fullName>
    </recommendedName>
</protein>
<comment type="caution">
    <text evidence="8">The sequence shown here is derived from an EMBL/GenBank/DDBJ whole genome shotgun (WGS) entry which is preliminary data.</text>
</comment>
<feature type="region of interest" description="Disordered" evidence="6">
    <location>
        <begin position="729"/>
        <end position="750"/>
    </location>
</feature>
<dbReference type="PANTHER" id="PTHR19818:SF139">
    <property type="entry name" value="PAIR-RULE PROTEIN ODD-PAIRED"/>
    <property type="match status" value="1"/>
</dbReference>
<dbReference type="InterPro" id="IPR013087">
    <property type="entry name" value="Znf_C2H2_type"/>
</dbReference>
<dbReference type="PANTHER" id="PTHR19818">
    <property type="entry name" value="ZINC FINGER PROTEIN ZIC AND GLI"/>
    <property type="match status" value="1"/>
</dbReference>
<evidence type="ECO:0000256" key="5">
    <source>
        <dbReference type="PROSITE-ProRule" id="PRU00042"/>
    </source>
</evidence>
<dbReference type="InterPro" id="IPR036236">
    <property type="entry name" value="Znf_C2H2_sf"/>
</dbReference>
<keyword evidence="1" id="KW-0479">Metal-binding</keyword>
<dbReference type="GO" id="GO:0000978">
    <property type="term" value="F:RNA polymerase II cis-regulatory region sequence-specific DNA binding"/>
    <property type="evidence" value="ECO:0007669"/>
    <property type="project" value="TreeGrafter"/>
</dbReference>
<reference evidence="8 9" key="1">
    <citation type="journal article" date="2018" name="Front. Microbiol.">
        <title>Prospects for Fungal Bioremediation of Acidic Radioactive Waste Sites: Characterization and Genome Sequence of Rhodotorula taiwanensis MD1149.</title>
        <authorList>
            <person name="Tkavc R."/>
            <person name="Matrosova V.Y."/>
            <person name="Grichenko O.E."/>
            <person name="Gostincar C."/>
            <person name="Volpe R.P."/>
            <person name="Klimenkova P."/>
            <person name="Gaidamakova E.K."/>
            <person name="Zhou C.E."/>
            <person name="Stewart B.J."/>
            <person name="Lyman M.G."/>
            <person name="Malfatti S.A."/>
            <person name="Rubinfeld B."/>
            <person name="Courtot M."/>
            <person name="Singh J."/>
            <person name="Dalgard C.L."/>
            <person name="Hamilton T."/>
            <person name="Frey K.G."/>
            <person name="Gunde-Cimerman N."/>
            <person name="Dugan L."/>
            <person name="Daly M.J."/>
        </authorList>
    </citation>
    <scope>NUCLEOTIDE SEQUENCE [LARGE SCALE GENOMIC DNA]</scope>
    <source>
        <strain evidence="8 9">MD1149</strain>
    </source>
</reference>
<name>A0A2S5BIK4_9BASI</name>
<dbReference type="GO" id="GO:0000981">
    <property type="term" value="F:DNA-binding transcription factor activity, RNA polymerase II-specific"/>
    <property type="evidence" value="ECO:0007669"/>
    <property type="project" value="TreeGrafter"/>
</dbReference>
<evidence type="ECO:0000313" key="9">
    <source>
        <dbReference type="Proteomes" id="UP000237144"/>
    </source>
</evidence>
<dbReference type="AlphaFoldDB" id="A0A2S5BIK4"/>
<feature type="compositionally biased region" description="Basic residues" evidence="6">
    <location>
        <begin position="193"/>
        <end position="207"/>
    </location>
</feature>
<evidence type="ECO:0000313" key="8">
    <source>
        <dbReference type="EMBL" id="POY76590.1"/>
    </source>
</evidence>
<keyword evidence="3 5" id="KW-0863">Zinc-finger</keyword>
<dbReference type="GO" id="GO:0045944">
    <property type="term" value="P:positive regulation of transcription by RNA polymerase II"/>
    <property type="evidence" value="ECO:0007669"/>
    <property type="project" value="UniProtKB-ARBA"/>
</dbReference>
<gene>
    <name evidence="8" type="ORF">BMF94_0179</name>
</gene>
<dbReference type="EMBL" id="PJQD01000002">
    <property type="protein sequence ID" value="POY76590.1"/>
    <property type="molecule type" value="Genomic_DNA"/>
</dbReference>
<keyword evidence="9" id="KW-1185">Reference proteome</keyword>
<evidence type="ECO:0000259" key="7">
    <source>
        <dbReference type="PROSITE" id="PS50157"/>
    </source>
</evidence>
<keyword evidence="4" id="KW-0862">Zinc</keyword>
<dbReference type="Gene3D" id="3.30.160.60">
    <property type="entry name" value="Classic Zinc Finger"/>
    <property type="match status" value="2"/>
</dbReference>
<dbReference type="OrthoDB" id="10018191at2759"/>
<dbReference type="STRING" id="741276.A0A2S5BIK4"/>
<feature type="compositionally biased region" description="Polar residues" evidence="6">
    <location>
        <begin position="637"/>
        <end position="651"/>
    </location>
</feature>
<feature type="compositionally biased region" description="Polar residues" evidence="6">
    <location>
        <begin position="32"/>
        <end position="42"/>
    </location>
</feature>
<dbReference type="InterPro" id="IPR050329">
    <property type="entry name" value="GLI_C2H2-zinc-finger"/>
</dbReference>
<evidence type="ECO:0000256" key="3">
    <source>
        <dbReference type="ARBA" id="ARBA00022771"/>
    </source>
</evidence>
<dbReference type="SUPFAM" id="SSF57667">
    <property type="entry name" value="beta-beta-alpha zinc fingers"/>
    <property type="match status" value="1"/>
</dbReference>
<dbReference type="Proteomes" id="UP000237144">
    <property type="component" value="Unassembled WGS sequence"/>
</dbReference>
<accession>A0A2S5BIK4</accession>
<sequence length="750" mass="79280">MQSSDAYAAAALEPVPSTSAIPFTAPSPALNPPTSKSISAATTGRAAKSRLAASTNGADGSPPLGKSTQARPRRPPTKLFRCSGYGECNMTFSRSEHLARHVRKHTGERPFKCHCGREFSRLDNVRQHASTVHGDMVDRNQDTLNSLAALHNELSATTVQTQRENGMILQNPTDRPRRRSYAAEKDGVAPPAKPRKERASISKRKAKGAVAAPSAEVAADLPDAFPPEPNVHAPRASYTGLEGALEGAAPYTYNANAARNAARAEYASGAGQAALDPAAHKANFSPAPIHHQEIYGAMAPPTGTSVYPAMEFYAGASPPAAYPTPPTQQARAVPSPQHAARVLASQAPTPHPTTGSGHPQYPVAEGHDRYAAPNTSAAAFAAAPPPAEYPSELDALGGGKVSLPSISALLPASFAEGDGRLPGAQTEPGYGRPYGADSAASFAPASQHYLPPTSMPLQQAPSPSAWYGGPPTRPPSHLSIARHSPVNATSYPDYPAVGGMVPNHGTPNDAALVRMAPQYPVQQVSDIQPRYEHAVQADSRQPHWYGHPAHVPQYDAYERTASLASSERNGPPSLSHGSSHTSSTFTNHSPHYPPAHVPQPAFGHQFHPAGPPPGPAHPSYPYSSAPNHMYPPAPHQAQHTPSQHHQFSEHYSSYAPSDSLMPPPPPQHLPPAQLQPHDSHLSSMSQRYPNDDTRMFPDAGNKYNVAAGPQYAHLFPPSAATAYAGADGTLADSRGLSRPGVWAPQAQAQR</sequence>
<dbReference type="Pfam" id="PF00096">
    <property type="entry name" value="zf-C2H2"/>
    <property type="match status" value="1"/>
</dbReference>
<dbReference type="GO" id="GO:0005634">
    <property type="term" value="C:nucleus"/>
    <property type="evidence" value="ECO:0007669"/>
    <property type="project" value="UniProtKB-ARBA"/>
</dbReference>
<dbReference type="FunFam" id="3.30.160.60:FF:002343">
    <property type="entry name" value="Zinc finger protein 33A"/>
    <property type="match status" value="1"/>
</dbReference>
<organism evidence="8 9">
    <name type="scientific">Rhodotorula taiwanensis</name>
    <dbReference type="NCBI Taxonomy" id="741276"/>
    <lineage>
        <taxon>Eukaryota</taxon>
        <taxon>Fungi</taxon>
        <taxon>Dikarya</taxon>
        <taxon>Basidiomycota</taxon>
        <taxon>Pucciniomycotina</taxon>
        <taxon>Microbotryomycetes</taxon>
        <taxon>Sporidiobolales</taxon>
        <taxon>Sporidiobolaceae</taxon>
        <taxon>Rhodotorula</taxon>
    </lineage>
</organism>
<evidence type="ECO:0000256" key="2">
    <source>
        <dbReference type="ARBA" id="ARBA00022737"/>
    </source>
</evidence>
<dbReference type="PROSITE" id="PS50157">
    <property type="entry name" value="ZINC_FINGER_C2H2_2"/>
    <property type="match status" value="1"/>
</dbReference>
<feature type="region of interest" description="Disordered" evidence="6">
    <location>
        <begin position="169"/>
        <end position="208"/>
    </location>
</feature>
<proteinExistence type="predicted"/>
<evidence type="ECO:0000256" key="4">
    <source>
        <dbReference type="ARBA" id="ARBA00022833"/>
    </source>
</evidence>
<feature type="compositionally biased region" description="Pro residues" evidence="6">
    <location>
        <begin position="609"/>
        <end position="618"/>
    </location>
</feature>